<dbReference type="NCBIfam" id="NF033848">
    <property type="entry name" value="VgrG_rel"/>
    <property type="match status" value="1"/>
</dbReference>
<dbReference type="EMBL" id="SRID01000097">
    <property type="protein sequence ID" value="TGB10020.1"/>
    <property type="molecule type" value="Genomic_DNA"/>
</dbReference>
<dbReference type="Gene3D" id="2.40.50.230">
    <property type="entry name" value="Gp5 N-terminal domain"/>
    <property type="match status" value="1"/>
</dbReference>
<protein>
    <submittedName>
        <fullName evidence="2">Type IV secretion protein Rhs</fullName>
    </submittedName>
</protein>
<sequence length="668" mass="70876">MAIPPAGVPSPRRTTSTIPTGWCPAPMWCCQCWPRSLWRNPVGRRTELYAAEPAVAFDRPLPPQWADRLVETQVDTVMGRPAEAVLWFRDPGHALLTDLRVTISRPLTVEVTSVAGRTHRLVFGGEVVGLETEVDGNGTFTKVRAMDLGHRLMRGRRVAAYVDRTLAEVTGELARRNGLTVGKMVGGGERIAHLSQPNLTDWELLAHLAEERGRYLTVHDRQLDIRPIPPASSAPPAEAGARGNPFVLQHGRNLRSVRAVVSSLEAVSAVQVRGWDPVAKQPVTDLADVERDVGGRVRSGFPARRLASAFGGSPRLLVAGRPYTTARQVSAAARALAEEAAAGTAELEAAVVGTPQLSAGLPVTLSGIGEPFSGQYTVTACRHSFDGECGYRTRVWVGRLPPPVVPPPPPLCGLGVATGTVVDIKEPDRGERGAVRLRLPWLSQDYVTDWARSVHFGGQGGGGVFSPEVGDEVLVGFEHGRLDRPYVLGGLYNGVDGPTGHEVPLVDADTGRLNRRSFVSRAGDRVELLSAAKQPQGVRLQTGDGKVCAHLDRKNTGMVVTAAGGDTPVRLHLDGQNQQVTLDAGAKGTVTIRAGTVRIEAASEDGGAGGALVLSGKDVTVTASGSLKLEGGTETEITGKDVTATATANLKLNGDTKTEITGKRVDIN</sequence>
<dbReference type="Pfam" id="PF04717">
    <property type="entry name" value="Phage_base_V"/>
    <property type="match status" value="1"/>
</dbReference>
<accession>A0A4Z0H7H5</accession>
<dbReference type="InterPro" id="IPR006531">
    <property type="entry name" value="Gp5/Vgr_OB"/>
</dbReference>
<dbReference type="SUPFAM" id="SSF69279">
    <property type="entry name" value="Phage tail proteins"/>
    <property type="match status" value="1"/>
</dbReference>
<gene>
    <name evidence="2" type="ORF">E4099_13135</name>
</gene>
<evidence type="ECO:0000259" key="1">
    <source>
        <dbReference type="Pfam" id="PF04717"/>
    </source>
</evidence>
<dbReference type="SUPFAM" id="SSF69255">
    <property type="entry name" value="gp5 N-terminal domain-like"/>
    <property type="match status" value="1"/>
</dbReference>
<dbReference type="AlphaFoldDB" id="A0A4Z0H7H5"/>
<proteinExistence type="predicted"/>
<reference evidence="2 3" key="1">
    <citation type="submission" date="2019-03" db="EMBL/GenBank/DDBJ databases">
        <authorList>
            <person name="Gonzalez-Pimentel J.L."/>
        </authorList>
    </citation>
    <scope>NUCLEOTIDE SEQUENCE [LARGE SCALE GENOMIC DNA]</scope>
    <source>
        <strain evidence="2 3">JCM 31289</strain>
    </source>
</reference>
<dbReference type="Proteomes" id="UP000297948">
    <property type="component" value="Unassembled WGS sequence"/>
</dbReference>
<organism evidence="2 3">
    <name type="scientific">Streptomyces palmae</name>
    <dbReference type="NCBI Taxonomy" id="1701085"/>
    <lineage>
        <taxon>Bacteria</taxon>
        <taxon>Bacillati</taxon>
        <taxon>Actinomycetota</taxon>
        <taxon>Actinomycetes</taxon>
        <taxon>Kitasatosporales</taxon>
        <taxon>Streptomycetaceae</taxon>
        <taxon>Streptomyces</taxon>
    </lineage>
</organism>
<dbReference type="InterPro" id="IPR037026">
    <property type="entry name" value="Vgr_OB-fold_dom_sf"/>
</dbReference>
<evidence type="ECO:0000313" key="3">
    <source>
        <dbReference type="Proteomes" id="UP000297948"/>
    </source>
</evidence>
<comment type="caution">
    <text evidence="2">The sequence shown here is derived from an EMBL/GenBank/DDBJ whole genome shotgun (WGS) entry which is preliminary data.</text>
</comment>
<dbReference type="Pfam" id="PF05954">
    <property type="entry name" value="Phage_GPD"/>
    <property type="match status" value="1"/>
</dbReference>
<evidence type="ECO:0000313" key="2">
    <source>
        <dbReference type="EMBL" id="TGB10020.1"/>
    </source>
</evidence>
<feature type="domain" description="Gp5/Type VI secretion system Vgr protein OB-fold" evidence="1">
    <location>
        <begin position="418"/>
        <end position="492"/>
    </location>
</feature>
<name>A0A4Z0H7H5_9ACTN</name>
<dbReference type="OrthoDB" id="1907165at2"/>
<dbReference type="InterPro" id="IPR047702">
    <property type="entry name" value="VgrG-rel"/>
</dbReference>
<keyword evidence="3" id="KW-1185">Reference proteome</keyword>